<dbReference type="SUPFAM" id="SSF53474">
    <property type="entry name" value="alpha/beta-Hydrolases"/>
    <property type="match status" value="1"/>
</dbReference>
<feature type="non-terminal residue" evidence="4">
    <location>
        <position position="1018"/>
    </location>
</feature>
<evidence type="ECO:0000259" key="3">
    <source>
        <dbReference type="Pfam" id="PF00135"/>
    </source>
</evidence>
<dbReference type="PROSITE" id="PS00941">
    <property type="entry name" value="CARBOXYLESTERASE_B_2"/>
    <property type="match status" value="1"/>
</dbReference>
<organism evidence="4 5">
    <name type="scientific">Aspergillus steynii IBT 23096</name>
    <dbReference type="NCBI Taxonomy" id="1392250"/>
    <lineage>
        <taxon>Eukaryota</taxon>
        <taxon>Fungi</taxon>
        <taxon>Dikarya</taxon>
        <taxon>Ascomycota</taxon>
        <taxon>Pezizomycotina</taxon>
        <taxon>Eurotiomycetes</taxon>
        <taxon>Eurotiomycetidae</taxon>
        <taxon>Eurotiales</taxon>
        <taxon>Aspergillaceae</taxon>
        <taxon>Aspergillus</taxon>
        <taxon>Aspergillus subgen. Circumdati</taxon>
    </lineage>
</organism>
<evidence type="ECO:0000313" key="4">
    <source>
        <dbReference type="EMBL" id="PLB53805.1"/>
    </source>
</evidence>
<dbReference type="AlphaFoldDB" id="A0A2I2GLQ4"/>
<dbReference type="EMBL" id="MSFO01000001">
    <property type="protein sequence ID" value="PLB53805.1"/>
    <property type="molecule type" value="Genomic_DNA"/>
</dbReference>
<comment type="caution">
    <text evidence="4">The sequence shown here is derived from an EMBL/GenBank/DDBJ whole genome shotgun (WGS) entry which is preliminary data.</text>
</comment>
<reference evidence="4 5" key="1">
    <citation type="submission" date="2016-12" db="EMBL/GenBank/DDBJ databases">
        <title>The genomes of Aspergillus section Nigri reveals drivers in fungal speciation.</title>
        <authorList>
            <consortium name="DOE Joint Genome Institute"/>
            <person name="Vesth T.C."/>
            <person name="Nybo J."/>
            <person name="Theobald S."/>
            <person name="Brandl J."/>
            <person name="Frisvad J.C."/>
            <person name="Nielsen K.F."/>
            <person name="Lyhne E.K."/>
            <person name="Kogle M.E."/>
            <person name="Kuo A."/>
            <person name="Riley R."/>
            <person name="Clum A."/>
            <person name="Nolan M."/>
            <person name="Lipzen A."/>
            <person name="Salamov A."/>
            <person name="Henrissat B."/>
            <person name="Wiebenga A."/>
            <person name="De Vries R.P."/>
            <person name="Grigoriev I.V."/>
            <person name="Mortensen U.H."/>
            <person name="Andersen M.R."/>
            <person name="Baker S.E."/>
        </authorList>
    </citation>
    <scope>NUCLEOTIDE SEQUENCE [LARGE SCALE GENOMIC DNA]</scope>
    <source>
        <strain evidence="4 5">IBT 23096</strain>
    </source>
</reference>
<proteinExistence type="inferred from homology"/>
<dbReference type="PANTHER" id="PTHR43918">
    <property type="entry name" value="ACETYLCHOLINESTERASE"/>
    <property type="match status" value="1"/>
</dbReference>
<accession>A0A2I2GLQ4</accession>
<dbReference type="InterPro" id="IPR029058">
    <property type="entry name" value="AB_hydrolase_fold"/>
</dbReference>
<evidence type="ECO:0000256" key="2">
    <source>
        <dbReference type="ARBA" id="ARBA00022801"/>
    </source>
</evidence>
<dbReference type="InterPro" id="IPR002018">
    <property type="entry name" value="CarbesteraseB"/>
</dbReference>
<comment type="similarity">
    <text evidence="1">Belongs to the type-B carboxylesterase/lipase family.</text>
</comment>
<dbReference type="Proteomes" id="UP000234275">
    <property type="component" value="Unassembled WGS sequence"/>
</dbReference>
<dbReference type="VEuPathDB" id="FungiDB:P170DRAFT_460155"/>
<keyword evidence="2 4" id="KW-0378">Hydrolase</keyword>
<dbReference type="InterPro" id="IPR050654">
    <property type="entry name" value="AChE-related_enzymes"/>
</dbReference>
<dbReference type="GeneID" id="36559615"/>
<evidence type="ECO:0000256" key="1">
    <source>
        <dbReference type="ARBA" id="ARBA00005964"/>
    </source>
</evidence>
<dbReference type="RefSeq" id="XP_024709107.1">
    <property type="nucleotide sequence ID" value="XM_024851917.1"/>
</dbReference>
<dbReference type="PROSITE" id="PS00122">
    <property type="entry name" value="CARBOXYLESTERASE_B_1"/>
    <property type="match status" value="1"/>
</dbReference>
<evidence type="ECO:0000313" key="5">
    <source>
        <dbReference type="Proteomes" id="UP000234275"/>
    </source>
</evidence>
<dbReference type="STRING" id="1392250.A0A2I2GLQ4"/>
<dbReference type="GO" id="GO:0052689">
    <property type="term" value="F:carboxylic ester hydrolase activity"/>
    <property type="evidence" value="ECO:0007669"/>
    <property type="project" value="TreeGrafter"/>
</dbReference>
<dbReference type="Gene3D" id="3.40.50.1820">
    <property type="entry name" value="alpha/beta hydrolase"/>
    <property type="match status" value="1"/>
</dbReference>
<dbReference type="PANTHER" id="PTHR43918:SF4">
    <property type="entry name" value="CARBOXYLIC ESTER HYDROLASE"/>
    <property type="match status" value="1"/>
</dbReference>
<name>A0A2I2GLQ4_9EURO</name>
<protein>
    <submittedName>
        <fullName evidence="4">Alpha/beta-hydrolase</fullName>
    </submittedName>
</protein>
<dbReference type="InterPro" id="IPR019826">
    <property type="entry name" value="Carboxylesterase_B_AS"/>
</dbReference>
<dbReference type="InterPro" id="IPR019819">
    <property type="entry name" value="Carboxylesterase_B_CS"/>
</dbReference>
<gene>
    <name evidence="4" type="ORF">P170DRAFT_460155</name>
</gene>
<sequence>MITQMPPTDIPNWQLPQPFQLSGSEPPSWVVVFLCKVDDEQYERILRKLCTLDKSREDAPSGEMRRLLPMPWIRDFTPPISVIFEIFEETNYTDGLIFIDQQSLNDDTVVILNGYYGPERVEAARVPMDRANLTLSASQGRSLAAVMPNFEEAKFVRDQRSQDCLGGQYEMVHHPPPHIPADFEPKQSTLSLISLVHLSEEDINGILSQPWTNEQIENVQIMNWPADEKPCSRGDLYRIFQAVKTPRSHDIDQAFAMFIDVLAEGSGPRIFLAQEWKKENERGDNNIQLSRMEDLRDAMEIWHMVWNPFPNDRQGGGVWYNDFKVNANLFYSKRLDGEFERIQNPDEFTLSYDCCLVFVLEKMPEKEVRSLWESVPLEIEQGVQFLDVSHLIKTPDMEGLMEFFESKQFLLTGQRPPRYLLAVDRRSLEAADGDDEDAACIFIAARKDVNLILEKPHEVVMREGHELYGCHCLGYDYDRLDVCSASEAATDLDCQNIESFEISEKVKTPAVTISNGTLLGSQNANYNQDFFLGIPYAQPPVGDLRYNHPKPINASWDNPRDATSYGFWCHSAPMSLPGFSRHGFLHEEDEDCLTLNVVRPSNIDSSVKLPVLVYIYGGGLQEGGSADQRYNMSFVVQESVNTGLPTIGVSFNYRVSGFGFLSGRTINESGLANLGLYDQRLALHWIQENIAAFGGDPSRVTIQGESSGALSVGYHLLAYGGRNDGLFRAAIAQSGAPLISAALASLDEQDAMYNAVLNATGCVGVNDGLGCLRRTPANLLKAAFQQKFFFPVMDGNMIAGFSSRALEKGEFVKVPLLIGTNTNEGTGYIASGSFGAVNSRDDFLGVITGFGPGKYLSNETLIGIINEYLENMSLEEVQKDLETVLISPEAKYGTLYGQSTLYLTDYLFNAPKRHSARIWARQGLPIYSYRFDIVPNGISPEVLGVCHFQDVAFTSQNTLGVGYETPPVASTDKQTEKEYRDASILMSRMWLSFVNTLSPNYFHKSKSDFVWPTYQDDS</sequence>
<dbReference type="OrthoDB" id="408631at2759"/>
<keyword evidence="5" id="KW-1185">Reference proteome</keyword>
<dbReference type="Pfam" id="PF00135">
    <property type="entry name" value="COesterase"/>
    <property type="match status" value="1"/>
</dbReference>
<feature type="domain" description="Carboxylesterase type B" evidence="3">
    <location>
        <begin position="508"/>
        <end position="1016"/>
    </location>
</feature>